<evidence type="ECO:0000256" key="1">
    <source>
        <dbReference type="PROSITE-ProRule" id="PRU00703"/>
    </source>
</evidence>
<reference evidence="4 5" key="1">
    <citation type="submission" date="2015-03" db="EMBL/GenBank/DDBJ databases">
        <authorList>
            <person name="Murphy D."/>
        </authorList>
    </citation>
    <scope>NUCLEOTIDE SEQUENCE [LARGE SCALE GENOMIC DNA]</scope>
    <source>
        <strain evidence="4 5">DSM 44277</strain>
    </source>
</reference>
<organism evidence="4 5">
    <name type="scientific">Mycobacterium bohemicum DSM 44277</name>
    <dbReference type="NCBI Taxonomy" id="1236609"/>
    <lineage>
        <taxon>Bacteria</taxon>
        <taxon>Bacillati</taxon>
        <taxon>Actinomycetota</taxon>
        <taxon>Actinomycetes</taxon>
        <taxon>Mycobacteriales</taxon>
        <taxon>Mycobacteriaceae</taxon>
        <taxon>Mycobacterium</taxon>
    </lineage>
</organism>
<dbReference type="PANTHER" id="PTHR43773">
    <property type="entry name" value="MAGNESIUM TRANSPORTER MGTE"/>
    <property type="match status" value="1"/>
</dbReference>
<keyword evidence="1" id="KW-0129">CBS domain</keyword>
<dbReference type="Gene3D" id="3.10.580.10">
    <property type="entry name" value="CBS-domain"/>
    <property type="match status" value="1"/>
</dbReference>
<dbReference type="SUPFAM" id="SSF54631">
    <property type="entry name" value="CBS-domain pair"/>
    <property type="match status" value="1"/>
</dbReference>
<dbReference type="Proteomes" id="UP000198875">
    <property type="component" value="Unassembled WGS sequence"/>
</dbReference>
<dbReference type="PROSITE" id="PS51371">
    <property type="entry name" value="CBS"/>
    <property type="match status" value="1"/>
</dbReference>
<dbReference type="SUPFAM" id="SSF158791">
    <property type="entry name" value="MgtE N-terminal domain-like"/>
    <property type="match status" value="1"/>
</dbReference>
<accession>A0A0U0W270</accession>
<dbReference type="PANTHER" id="PTHR43773:SF1">
    <property type="entry name" value="MAGNESIUM TRANSPORTER MGTE"/>
    <property type="match status" value="1"/>
</dbReference>
<dbReference type="CDD" id="cd04606">
    <property type="entry name" value="CBS_pair_Mg_transporter"/>
    <property type="match status" value="1"/>
</dbReference>
<dbReference type="GO" id="GO:0016020">
    <property type="term" value="C:membrane"/>
    <property type="evidence" value="ECO:0007669"/>
    <property type="project" value="InterPro"/>
</dbReference>
<dbReference type="InterPro" id="IPR006668">
    <property type="entry name" value="Mg_transptr_MgtE_intracell_dom"/>
</dbReference>
<name>A0A0U0W270_MYCBE</name>
<dbReference type="InterPro" id="IPR006669">
    <property type="entry name" value="MgtE_transporter"/>
</dbReference>
<dbReference type="InterPro" id="IPR046342">
    <property type="entry name" value="CBS_dom_sf"/>
</dbReference>
<dbReference type="SMART" id="SM00924">
    <property type="entry name" value="MgtE_N"/>
    <property type="match status" value="1"/>
</dbReference>
<dbReference type="InterPro" id="IPR038076">
    <property type="entry name" value="MgtE_N_sf"/>
</dbReference>
<dbReference type="EMBL" id="CSTD01000001">
    <property type="protein sequence ID" value="CPR02382.1"/>
    <property type="molecule type" value="Genomic_DNA"/>
</dbReference>
<feature type="domain" description="CBS" evidence="3">
    <location>
        <begin position="361"/>
        <end position="420"/>
    </location>
</feature>
<evidence type="ECO:0000259" key="3">
    <source>
        <dbReference type="PROSITE" id="PS51371"/>
    </source>
</evidence>
<dbReference type="AlphaFoldDB" id="A0A0U0W270"/>
<gene>
    <name evidence="4" type="ORF">BN971_00187</name>
</gene>
<feature type="compositionally biased region" description="Basic and acidic residues" evidence="2">
    <location>
        <begin position="416"/>
        <end position="434"/>
    </location>
</feature>
<dbReference type="RefSeq" id="WP_085179089.1">
    <property type="nucleotide sequence ID" value="NZ_CSTD01000001.1"/>
</dbReference>
<dbReference type="GO" id="GO:0015095">
    <property type="term" value="F:magnesium ion transmembrane transporter activity"/>
    <property type="evidence" value="ECO:0007669"/>
    <property type="project" value="InterPro"/>
</dbReference>
<evidence type="ECO:0000313" key="5">
    <source>
        <dbReference type="Proteomes" id="UP000198875"/>
    </source>
</evidence>
<evidence type="ECO:0000313" key="4">
    <source>
        <dbReference type="EMBL" id="CPR02382.1"/>
    </source>
</evidence>
<protein>
    <submittedName>
        <fullName evidence="4">MgtE intracellular domain-contain protein</fullName>
    </submittedName>
</protein>
<feature type="region of interest" description="Disordered" evidence="2">
    <location>
        <begin position="416"/>
        <end position="444"/>
    </location>
</feature>
<dbReference type="Pfam" id="PF00571">
    <property type="entry name" value="CBS"/>
    <property type="match status" value="2"/>
</dbReference>
<evidence type="ECO:0000256" key="2">
    <source>
        <dbReference type="SAM" id="MobiDB-lite"/>
    </source>
</evidence>
<dbReference type="Pfam" id="PF03448">
    <property type="entry name" value="MgtE_N"/>
    <property type="match status" value="1"/>
</dbReference>
<dbReference type="SMART" id="SM00116">
    <property type="entry name" value="CBS"/>
    <property type="match status" value="1"/>
</dbReference>
<sequence>MSTSEKTAEPRKGLPVIHLSELLRSPVLARSGEPVGRVEDVIVRLRGEDDHPPVTGIVAGVGGRRVFVGSKSIDELAPGRVVLTKNKVDLRGFERRDGEVLLRRDVLGHRLIDVAAVELIRAYDVELEDTGAGWVVARLDTRRPPKLFGLIRQSGGHAARDWTSFEPLIGHARSDAVRRMSDRFGEFKAAEIADLLEEADKAEGGEILDRVHSDPELEADVFEELDPEKASRLLDGKPDDEVAALLSRMRADDAADAIADLRQSRRRRVLELMPAAQRTKVITLMGFNPESAGGLMNVDFVSCATTATAGSALALIASARAVQPEALVKVHVLDEDGRLAGVVSVITLLQADPGETVESLMDSDPVCVSADADLTDIALLMADFNLYSIPVVDENDRVLGVVTVDDVLEATIPEDWRRREPAPRPFREITHQEGDGPAPGGETR</sequence>
<dbReference type="InterPro" id="IPR000644">
    <property type="entry name" value="CBS_dom"/>
</dbReference>
<dbReference type="Gene3D" id="1.25.60.10">
    <property type="entry name" value="MgtE N-terminal domain-like"/>
    <property type="match status" value="1"/>
</dbReference>
<proteinExistence type="predicted"/>